<keyword evidence="1" id="KW-1133">Transmembrane helix</keyword>
<reference evidence="3" key="1">
    <citation type="submission" date="2016-10" db="EMBL/GenBank/DDBJ databases">
        <authorList>
            <person name="Varghese N."/>
            <person name="Submissions S."/>
        </authorList>
    </citation>
    <scope>NUCLEOTIDE SEQUENCE [LARGE SCALE GENOMIC DNA]</scope>
    <source>
        <strain evidence="3">ATCC 25963</strain>
    </source>
</reference>
<feature type="transmembrane region" description="Helical" evidence="1">
    <location>
        <begin position="42"/>
        <end position="61"/>
    </location>
</feature>
<proteinExistence type="predicted"/>
<evidence type="ECO:0000313" key="2">
    <source>
        <dbReference type="EMBL" id="SFF11301.1"/>
    </source>
</evidence>
<evidence type="ECO:0000313" key="3">
    <source>
        <dbReference type="Proteomes" id="UP000199400"/>
    </source>
</evidence>
<dbReference type="AlphaFoldDB" id="A0A1I2G3U9"/>
<keyword evidence="1" id="KW-0472">Membrane</keyword>
<dbReference type="STRING" id="54.SAMN02745121_07007"/>
<keyword evidence="3" id="KW-1185">Reference proteome</keyword>
<keyword evidence="1" id="KW-0812">Transmembrane</keyword>
<accession>A0A1I2G3U9</accession>
<gene>
    <name evidence="2" type="ORF">SAMN02745121_07007</name>
</gene>
<dbReference type="EMBL" id="FOMX01000029">
    <property type="protein sequence ID" value="SFF11301.1"/>
    <property type="molecule type" value="Genomic_DNA"/>
</dbReference>
<sequence length="64" mass="7342">MTDQEFMQQMQERVEQLRGEQRRLHERLATDLRQMHSMQMGLNVLAGALALGLGLSVGYQIGRL</sequence>
<dbReference type="Proteomes" id="UP000199400">
    <property type="component" value="Unassembled WGS sequence"/>
</dbReference>
<name>A0A1I2G3U9_9BACT</name>
<organism evidence="2 3">
    <name type="scientific">Nannocystis exedens</name>
    <dbReference type="NCBI Taxonomy" id="54"/>
    <lineage>
        <taxon>Bacteria</taxon>
        <taxon>Pseudomonadati</taxon>
        <taxon>Myxococcota</taxon>
        <taxon>Polyangia</taxon>
        <taxon>Nannocystales</taxon>
        <taxon>Nannocystaceae</taxon>
        <taxon>Nannocystis</taxon>
    </lineage>
</organism>
<evidence type="ECO:0000256" key="1">
    <source>
        <dbReference type="SAM" id="Phobius"/>
    </source>
</evidence>
<protein>
    <submittedName>
        <fullName evidence="2">Uncharacterized protein</fullName>
    </submittedName>
</protein>